<gene>
    <name evidence="1" type="ORF">GSTENG00027693001</name>
</gene>
<dbReference type="KEGG" id="tng:GSTEN00027693G001"/>
<dbReference type="EMBL" id="CAAE01014981">
    <property type="protein sequence ID" value="CAG07141.1"/>
    <property type="molecule type" value="Genomic_DNA"/>
</dbReference>
<dbReference type="AlphaFoldDB" id="Q4RWU1"/>
<proteinExistence type="predicted"/>
<comment type="caution">
    <text evidence="1">The sequence shown here is derived from an EMBL/GenBank/DDBJ whole genome shotgun (WGS) entry which is preliminary data.</text>
</comment>
<reference evidence="1" key="1">
    <citation type="journal article" date="2004" name="Nature">
        <title>Genome duplication in the teleost fish Tetraodon nigroviridis reveals the early vertebrate proto-karyotype.</title>
        <authorList>
            <person name="Jaillon O."/>
            <person name="Aury J.-M."/>
            <person name="Brunet F."/>
            <person name="Petit J.-L."/>
            <person name="Stange-Thomann N."/>
            <person name="Mauceli E."/>
            <person name="Bouneau L."/>
            <person name="Fischer C."/>
            <person name="Ozouf-Costaz C."/>
            <person name="Bernot A."/>
            <person name="Nicaud S."/>
            <person name="Jaffe D."/>
            <person name="Fisher S."/>
            <person name="Lutfalla G."/>
            <person name="Dossat C."/>
            <person name="Segurens B."/>
            <person name="Dasilva C."/>
            <person name="Salanoubat M."/>
            <person name="Levy M."/>
            <person name="Boudet N."/>
            <person name="Castellano S."/>
            <person name="Anthouard V."/>
            <person name="Jubin C."/>
            <person name="Castelli V."/>
            <person name="Katinka M."/>
            <person name="Vacherie B."/>
            <person name="Biemont C."/>
            <person name="Skalli Z."/>
            <person name="Cattolico L."/>
            <person name="Poulain J."/>
            <person name="De Berardinis V."/>
            <person name="Cruaud C."/>
            <person name="Duprat S."/>
            <person name="Brottier P."/>
            <person name="Coutanceau J.-P."/>
            <person name="Gouzy J."/>
            <person name="Parra G."/>
            <person name="Lardier G."/>
            <person name="Chapple C."/>
            <person name="McKernan K.J."/>
            <person name="McEwan P."/>
            <person name="Bosak S."/>
            <person name="Kellis M."/>
            <person name="Volff J.-N."/>
            <person name="Guigo R."/>
            <person name="Zody M.C."/>
            <person name="Mesirov J."/>
            <person name="Lindblad-Toh K."/>
            <person name="Birren B."/>
            <person name="Nusbaum C."/>
            <person name="Kahn D."/>
            <person name="Robinson-Rechavi M."/>
            <person name="Laudet V."/>
            <person name="Schachter V."/>
            <person name="Quetier F."/>
            <person name="Saurin W."/>
            <person name="Scarpelli C."/>
            <person name="Wincker P."/>
            <person name="Lander E.S."/>
            <person name="Weissenbach J."/>
            <person name="Roest Crollius H."/>
        </authorList>
    </citation>
    <scope>NUCLEOTIDE SEQUENCE [LARGE SCALE GENOMIC DNA]</scope>
</reference>
<protein>
    <submittedName>
        <fullName evidence="1">(spotted green pufferfish) hypothetical protein</fullName>
    </submittedName>
</protein>
<accession>Q4RWU1</accession>
<reference evidence="1" key="2">
    <citation type="submission" date="2004-02" db="EMBL/GenBank/DDBJ databases">
        <authorList>
            <consortium name="Genoscope"/>
            <consortium name="Whitehead Institute Centre for Genome Research"/>
        </authorList>
    </citation>
    <scope>NUCLEOTIDE SEQUENCE</scope>
</reference>
<evidence type="ECO:0000313" key="1">
    <source>
        <dbReference type="EMBL" id="CAG07141.1"/>
    </source>
</evidence>
<name>Q4RWU1_TETNG</name>
<organism evidence="1">
    <name type="scientific">Tetraodon nigroviridis</name>
    <name type="common">Spotted green pufferfish</name>
    <name type="synonym">Chelonodon nigroviridis</name>
    <dbReference type="NCBI Taxonomy" id="99883"/>
    <lineage>
        <taxon>Eukaryota</taxon>
        <taxon>Metazoa</taxon>
        <taxon>Chordata</taxon>
        <taxon>Craniata</taxon>
        <taxon>Vertebrata</taxon>
        <taxon>Euteleostomi</taxon>
        <taxon>Actinopterygii</taxon>
        <taxon>Neopterygii</taxon>
        <taxon>Teleostei</taxon>
        <taxon>Neoteleostei</taxon>
        <taxon>Acanthomorphata</taxon>
        <taxon>Eupercaria</taxon>
        <taxon>Tetraodontiformes</taxon>
        <taxon>Tetradontoidea</taxon>
        <taxon>Tetraodontidae</taxon>
        <taxon>Tetraodon</taxon>
    </lineage>
</organism>
<sequence length="32" mass="3658">MDKVINWLVAAITLLLSARGEVFRGKRGKRRC</sequence>